<evidence type="ECO:0008006" key="4">
    <source>
        <dbReference type="Google" id="ProtNLM"/>
    </source>
</evidence>
<evidence type="ECO:0000313" key="2">
    <source>
        <dbReference type="EMBL" id="MBD2769658.1"/>
    </source>
</evidence>
<dbReference type="EMBL" id="JACXAD010000022">
    <property type="protein sequence ID" value="MBD2769658.1"/>
    <property type="molecule type" value="Genomic_DNA"/>
</dbReference>
<evidence type="ECO:0000313" key="3">
    <source>
        <dbReference type="Proteomes" id="UP000612233"/>
    </source>
</evidence>
<dbReference type="InterPro" id="IPR046219">
    <property type="entry name" value="DUF6252"/>
</dbReference>
<dbReference type="SUPFAM" id="SSF49478">
    <property type="entry name" value="Cna protein B-type domain"/>
    <property type="match status" value="2"/>
</dbReference>
<dbReference type="InterPro" id="IPR013783">
    <property type="entry name" value="Ig-like_fold"/>
</dbReference>
<comment type="caution">
    <text evidence="2">The sequence shown here is derived from an EMBL/GenBank/DDBJ whole genome shotgun (WGS) entry which is preliminary data.</text>
</comment>
<evidence type="ECO:0000256" key="1">
    <source>
        <dbReference type="SAM" id="SignalP"/>
    </source>
</evidence>
<reference evidence="2" key="1">
    <citation type="submission" date="2020-09" db="EMBL/GenBank/DDBJ databases">
        <authorList>
            <person name="Kim M.K."/>
        </authorList>
    </citation>
    <scope>NUCLEOTIDE SEQUENCE</scope>
    <source>
        <strain evidence="2">BT664</strain>
    </source>
</reference>
<proteinExistence type="predicted"/>
<dbReference type="AlphaFoldDB" id="A0A927GKJ6"/>
<keyword evidence="1" id="KW-0732">Signal</keyword>
<dbReference type="Gene3D" id="2.60.40.1120">
    <property type="entry name" value="Carboxypeptidase-like, regulatory domain"/>
    <property type="match status" value="1"/>
</dbReference>
<dbReference type="RefSeq" id="WP_191006467.1">
    <property type="nucleotide sequence ID" value="NZ_JACXAD010000022.1"/>
</dbReference>
<dbReference type="Gene3D" id="2.60.40.10">
    <property type="entry name" value="Immunoglobulins"/>
    <property type="match status" value="1"/>
</dbReference>
<feature type="signal peptide" evidence="1">
    <location>
        <begin position="1"/>
        <end position="20"/>
    </location>
</feature>
<keyword evidence="3" id="KW-1185">Reference proteome</keyword>
<dbReference type="Proteomes" id="UP000612233">
    <property type="component" value="Unassembled WGS sequence"/>
</dbReference>
<dbReference type="PROSITE" id="PS51257">
    <property type="entry name" value="PROKAR_LIPOPROTEIN"/>
    <property type="match status" value="1"/>
</dbReference>
<protein>
    <recommendedName>
        <fullName evidence="4">Carboxypeptidase regulatory-like domain-containing protein</fullName>
    </recommendedName>
</protein>
<gene>
    <name evidence="2" type="ORF">IC235_17345</name>
</gene>
<name>A0A927GKJ6_9BACT</name>
<feature type="chain" id="PRO_5037886695" description="Carboxypeptidase regulatory-like domain-containing protein" evidence="1">
    <location>
        <begin position="21"/>
        <end position="333"/>
    </location>
</feature>
<dbReference type="Pfam" id="PF19765">
    <property type="entry name" value="DUF6252"/>
    <property type="match status" value="1"/>
</dbReference>
<accession>A0A927GKJ6</accession>
<sequence length="333" mass="33885">MNTYLRYLALCLLASSLLTAVSCSSKKDDPQAQPPATVTATLSGQVSPAGSIATVTATDANGKAITATPNRNGTYSFPGLPLGSYTLTFTPAAGYIAPTPASAALVAGGTVVPTTTVVAAPTTATLSGQVDPVGSVTTVTATPSSGRPTTTTPGSTGAYSLPNLPFGEYTISFTAAPGYQAITTVFRVTLVVGGTTVPTVTATLVPTSASYSVNGTTVTPVNINSQVVSGDRVITLENSANVRLTLFLQGQVPTVGRVQLNTAANYAQYNAADQVIYSSRSGNGSSTLDIDAVNTTARTYSGTFRFVAGITNPTPGSPNTRNIANGTFTNLRY</sequence>
<organism evidence="2 3">
    <name type="scientific">Hymenobacter montanus</name>
    <dbReference type="NCBI Taxonomy" id="2771359"/>
    <lineage>
        <taxon>Bacteria</taxon>
        <taxon>Pseudomonadati</taxon>
        <taxon>Bacteroidota</taxon>
        <taxon>Cytophagia</taxon>
        <taxon>Cytophagales</taxon>
        <taxon>Hymenobacteraceae</taxon>
        <taxon>Hymenobacter</taxon>
    </lineage>
</organism>